<reference evidence="1 2" key="1">
    <citation type="journal article" date="2020" name="Nature">
        <title>Six reference-quality genomes reveal evolution of bat adaptations.</title>
        <authorList>
            <person name="Jebb D."/>
            <person name="Huang Z."/>
            <person name="Pippel M."/>
            <person name="Hughes G.M."/>
            <person name="Lavrichenko K."/>
            <person name="Devanna P."/>
            <person name="Winkler S."/>
            <person name="Jermiin L.S."/>
            <person name="Skirmuntt E.C."/>
            <person name="Katzourakis A."/>
            <person name="Burkitt-Gray L."/>
            <person name="Ray D.A."/>
            <person name="Sullivan K.A.M."/>
            <person name="Roscito J.G."/>
            <person name="Kirilenko B.M."/>
            <person name="Davalos L.M."/>
            <person name="Corthals A.P."/>
            <person name="Power M.L."/>
            <person name="Jones G."/>
            <person name="Ransome R.D."/>
            <person name="Dechmann D.K.N."/>
            <person name="Locatelli A.G."/>
            <person name="Puechmaille S.J."/>
            <person name="Fedrigo O."/>
            <person name="Jarvis E.D."/>
            <person name="Hiller M."/>
            <person name="Vernes S.C."/>
            <person name="Myers E.W."/>
            <person name="Teeling E.C."/>
        </authorList>
    </citation>
    <scope>NUCLEOTIDE SEQUENCE [LARGE SCALE GENOMIC DNA]</scope>
    <source>
        <strain evidence="1">MPipKuh1</strain>
        <tissue evidence="1">Flight muscle</tissue>
    </source>
</reference>
<accession>A0A7J8A8Y5</accession>
<protein>
    <submittedName>
        <fullName evidence="1">Uncharacterized protein</fullName>
    </submittedName>
</protein>
<dbReference type="EMBL" id="JACAGB010000002">
    <property type="protein sequence ID" value="KAF6382430.1"/>
    <property type="molecule type" value="Genomic_DNA"/>
</dbReference>
<evidence type="ECO:0000313" key="1">
    <source>
        <dbReference type="EMBL" id="KAF6382430.1"/>
    </source>
</evidence>
<comment type="caution">
    <text evidence="1">The sequence shown here is derived from an EMBL/GenBank/DDBJ whole genome shotgun (WGS) entry which is preliminary data.</text>
</comment>
<sequence length="160" mass="16938">MSSSQNTTQTGPSIFKLCIPKCKVYPSHREIKLAGFSISTSYEISQKVSGRVHGKGRVLVIMCVQFCVSLSPACPVPTSCPQHTVCPHDGRGWGTGSDLILAQRLHFPARCLKGSASSPQDTCPGARHTCSGSGVADGAPGLRASFGGAHQRRKAWSPEC</sequence>
<keyword evidence="2" id="KW-1185">Reference proteome</keyword>
<dbReference type="AlphaFoldDB" id="A0A7J8A8Y5"/>
<evidence type="ECO:0000313" key="2">
    <source>
        <dbReference type="Proteomes" id="UP000558488"/>
    </source>
</evidence>
<gene>
    <name evidence="1" type="ORF">mPipKuh1_008810</name>
</gene>
<proteinExistence type="predicted"/>
<organism evidence="1 2">
    <name type="scientific">Pipistrellus kuhlii</name>
    <name type="common">Kuhl's pipistrelle</name>
    <dbReference type="NCBI Taxonomy" id="59472"/>
    <lineage>
        <taxon>Eukaryota</taxon>
        <taxon>Metazoa</taxon>
        <taxon>Chordata</taxon>
        <taxon>Craniata</taxon>
        <taxon>Vertebrata</taxon>
        <taxon>Euteleostomi</taxon>
        <taxon>Mammalia</taxon>
        <taxon>Eutheria</taxon>
        <taxon>Laurasiatheria</taxon>
        <taxon>Chiroptera</taxon>
        <taxon>Yangochiroptera</taxon>
        <taxon>Vespertilionidae</taxon>
        <taxon>Pipistrellus</taxon>
    </lineage>
</organism>
<name>A0A7J8A8Y5_PIPKU</name>
<dbReference type="Proteomes" id="UP000558488">
    <property type="component" value="Unassembled WGS sequence"/>
</dbReference>